<reference evidence="8" key="2">
    <citation type="submission" date="2020-09" db="EMBL/GenBank/DDBJ databases">
        <authorList>
            <person name="Sun Q."/>
            <person name="Kim S."/>
        </authorList>
    </citation>
    <scope>NUCLEOTIDE SEQUENCE</scope>
    <source>
        <strain evidence="8">KCTC 32501</strain>
    </source>
</reference>
<organism evidence="8 9">
    <name type="scientific">Formosimonas limnophila</name>
    <dbReference type="NCBI Taxonomy" id="1384487"/>
    <lineage>
        <taxon>Bacteria</taxon>
        <taxon>Pseudomonadati</taxon>
        <taxon>Pseudomonadota</taxon>
        <taxon>Betaproteobacteria</taxon>
        <taxon>Burkholderiales</taxon>
        <taxon>Burkholderiaceae</taxon>
        <taxon>Formosimonas</taxon>
    </lineage>
</organism>
<evidence type="ECO:0000259" key="7">
    <source>
        <dbReference type="Pfam" id="PF00892"/>
    </source>
</evidence>
<accession>A0A8J3G007</accession>
<comment type="similarity">
    <text evidence="2">Belongs to the EamA transporter family.</text>
</comment>
<keyword evidence="5 6" id="KW-0472">Membrane</keyword>
<dbReference type="EMBL" id="BMZG01000001">
    <property type="protein sequence ID" value="GHA64291.1"/>
    <property type="molecule type" value="Genomic_DNA"/>
</dbReference>
<dbReference type="InterPro" id="IPR037185">
    <property type="entry name" value="EmrE-like"/>
</dbReference>
<feature type="domain" description="EamA" evidence="7">
    <location>
        <begin position="162"/>
        <end position="296"/>
    </location>
</feature>
<dbReference type="AlphaFoldDB" id="A0A8J3G007"/>
<dbReference type="InterPro" id="IPR050638">
    <property type="entry name" value="AA-Vitamin_Transporters"/>
</dbReference>
<dbReference type="RefSeq" id="WP_189490210.1">
    <property type="nucleotide sequence ID" value="NZ_BMZG01000001.1"/>
</dbReference>
<evidence type="ECO:0000256" key="5">
    <source>
        <dbReference type="ARBA" id="ARBA00023136"/>
    </source>
</evidence>
<evidence type="ECO:0000256" key="4">
    <source>
        <dbReference type="ARBA" id="ARBA00022989"/>
    </source>
</evidence>
<dbReference type="InterPro" id="IPR000620">
    <property type="entry name" value="EamA_dom"/>
</dbReference>
<dbReference type="Pfam" id="PF00892">
    <property type="entry name" value="EamA"/>
    <property type="match status" value="2"/>
</dbReference>
<feature type="transmembrane region" description="Helical" evidence="6">
    <location>
        <begin position="76"/>
        <end position="96"/>
    </location>
</feature>
<keyword evidence="9" id="KW-1185">Reference proteome</keyword>
<comment type="caution">
    <text evidence="8">The sequence shown here is derived from an EMBL/GenBank/DDBJ whole genome shotgun (WGS) entry which is preliminary data.</text>
</comment>
<feature type="transmembrane region" description="Helical" evidence="6">
    <location>
        <begin position="12"/>
        <end position="33"/>
    </location>
</feature>
<evidence type="ECO:0000313" key="8">
    <source>
        <dbReference type="EMBL" id="GHA64291.1"/>
    </source>
</evidence>
<comment type="subcellular location">
    <subcellularLocation>
        <location evidence="1">Membrane</location>
        <topology evidence="1">Multi-pass membrane protein</topology>
    </subcellularLocation>
</comment>
<feature type="transmembrane region" description="Helical" evidence="6">
    <location>
        <begin position="225"/>
        <end position="247"/>
    </location>
</feature>
<feature type="transmembrane region" description="Helical" evidence="6">
    <location>
        <begin position="108"/>
        <end position="125"/>
    </location>
</feature>
<feature type="transmembrane region" description="Helical" evidence="6">
    <location>
        <begin position="159"/>
        <end position="180"/>
    </location>
</feature>
<dbReference type="Gene3D" id="1.10.3730.20">
    <property type="match status" value="1"/>
</dbReference>
<evidence type="ECO:0000256" key="2">
    <source>
        <dbReference type="ARBA" id="ARBA00007362"/>
    </source>
</evidence>
<proteinExistence type="inferred from homology"/>
<gene>
    <name evidence="8" type="ORF">GCM10009007_00780</name>
</gene>
<evidence type="ECO:0000256" key="6">
    <source>
        <dbReference type="SAM" id="Phobius"/>
    </source>
</evidence>
<dbReference type="SUPFAM" id="SSF103481">
    <property type="entry name" value="Multidrug resistance efflux transporter EmrE"/>
    <property type="match status" value="2"/>
</dbReference>
<name>A0A8J3G007_9BURK</name>
<dbReference type="PANTHER" id="PTHR32322">
    <property type="entry name" value="INNER MEMBRANE TRANSPORTER"/>
    <property type="match status" value="1"/>
</dbReference>
<dbReference type="GO" id="GO:0016020">
    <property type="term" value="C:membrane"/>
    <property type="evidence" value="ECO:0007669"/>
    <property type="project" value="UniProtKB-SubCell"/>
</dbReference>
<evidence type="ECO:0000256" key="1">
    <source>
        <dbReference type="ARBA" id="ARBA00004141"/>
    </source>
</evidence>
<feature type="transmembrane region" description="Helical" evidence="6">
    <location>
        <begin position="134"/>
        <end position="153"/>
    </location>
</feature>
<protein>
    <submittedName>
        <fullName evidence="8">Multidrug DMT transporter permease</fullName>
    </submittedName>
</protein>
<feature type="transmembrane region" description="Helical" evidence="6">
    <location>
        <begin position="280"/>
        <end position="300"/>
    </location>
</feature>
<feature type="domain" description="EamA" evidence="7">
    <location>
        <begin position="13"/>
        <end position="148"/>
    </location>
</feature>
<evidence type="ECO:0000256" key="3">
    <source>
        <dbReference type="ARBA" id="ARBA00022692"/>
    </source>
</evidence>
<dbReference type="Proteomes" id="UP000614287">
    <property type="component" value="Unassembled WGS sequence"/>
</dbReference>
<keyword evidence="4 6" id="KW-1133">Transmembrane helix</keyword>
<feature type="transmembrane region" description="Helical" evidence="6">
    <location>
        <begin position="192"/>
        <end position="213"/>
    </location>
</feature>
<reference evidence="8" key="1">
    <citation type="journal article" date="2014" name="Int. J. Syst. Evol. Microbiol.">
        <title>Complete genome sequence of Corynebacterium casei LMG S-19264T (=DSM 44701T), isolated from a smear-ripened cheese.</title>
        <authorList>
            <consortium name="US DOE Joint Genome Institute (JGI-PGF)"/>
            <person name="Walter F."/>
            <person name="Albersmeier A."/>
            <person name="Kalinowski J."/>
            <person name="Ruckert C."/>
        </authorList>
    </citation>
    <scope>NUCLEOTIDE SEQUENCE</scope>
    <source>
        <strain evidence="8">KCTC 32501</strain>
    </source>
</reference>
<feature type="transmembrane region" description="Helical" evidence="6">
    <location>
        <begin position="45"/>
        <end position="64"/>
    </location>
</feature>
<evidence type="ECO:0000313" key="9">
    <source>
        <dbReference type="Proteomes" id="UP000614287"/>
    </source>
</evidence>
<keyword evidence="3 6" id="KW-0812">Transmembrane</keyword>
<feature type="transmembrane region" description="Helical" evidence="6">
    <location>
        <begin position="254"/>
        <end position="274"/>
    </location>
</feature>
<sequence length="302" mass="33009">MSSSFTKSQRQTAFVWAIFGALFFSTKAILAKLMYREGADAIDVLTLRMIFSLPFFVLIGLWARRTQPYAMTRSDYGQVFVVGLFGYYLASLFDFMGLEYISVGLERLILFLTPSLVLIMSKFVLKKNIDVKQWLAMLLAYVGIVLVFVHEVSFSGSNVPLGSALVFASAASYATYLLMTGELVKRLGAMRLVAYAMAVSTVLCVLNYVVVRLPHELVEQNMTVYGYSLLNAVLCTVAPVVLTMMAVARLGSSIVSQISMVGPLATVGLGYVFLGEPITPTQLAGTSLVMVGIFLVGRVATK</sequence>
<dbReference type="PANTHER" id="PTHR32322:SF2">
    <property type="entry name" value="EAMA DOMAIN-CONTAINING PROTEIN"/>
    <property type="match status" value="1"/>
</dbReference>